<sequence length="284" mass="31188">MISLVKIAIFATALIGGAVAQDDGKNIIRKCDQPGLFALTFDDGPGAPTGDLLALLKKEDIKATFFSLGVQAQDARFSHFLKQAYEEGHQIASHTHTHNSLNDLTPDLIRQQMTTADAAIKGAIGVSPTYMRPPFGNCNVECQKIMEEMKYHIISWNVDSNDWQYVTTPHLHDSLVTNVKAKVDIANISVDSFISLQHDIHQFSVNRTLQVIQAIRAKEFRFVTVAECLNHKYPMYRDAKDNSGPNSVNYKVDSQSKNTSSDGTIVIPALITAGVSVVAAIFGI</sequence>
<dbReference type="EMBL" id="JASJQH010007019">
    <property type="protein sequence ID" value="KAK9720265.1"/>
    <property type="molecule type" value="Genomic_DNA"/>
</dbReference>
<evidence type="ECO:0000256" key="3">
    <source>
        <dbReference type="ARBA" id="ARBA00022729"/>
    </source>
</evidence>
<feature type="domain" description="NodB homology" evidence="7">
    <location>
        <begin position="35"/>
        <end position="223"/>
    </location>
</feature>
<evidence type="ECO:0000259" key="7">
    <source>
        <dbReference type="PROSITE" id="PS51677"/>
    </source>
</evidence>
<dbReference type="PANTHER" id="PTHR46471">
    <property type="entry name" value="CHITIN DEACETYLASE"/>
    <property type="match status" value="1"/>
</dbReference>
<dbReference type="InterPro" id="IPR011330">
    <property type="entry name" value="Glyco_hydro/deAcase_b/a-brl"/>
</dbReference>
<name>A0ABR2W4X3_9FUNG</name>
<dbReference type="Pfam" id="PF01522">
    <property type="entry name" value="Polysacc_deac_1"/>
    <property type="match status" value="1"/>
</dbReference>
<dbReference type="SUPFAM" id="SSF88713">
    <property type="entry name" value="Glycoside hydrolase/deacetylase"/>
    <property type="match status" value="1"/>
</dbReference>
<reference evidence="8 9" key="1">
    <citation type="submission" date="2023-04" db="EMBL/GenBank/DDBJ databases">
        <title>Genome of Basidiobolus ranarum AG-B5.</title>
        <authorList>
            <person name="Stajich J.E."/>
            <person name="Carter-House D."/>
            <person name="Gryganskyi A."/>
        </authorList>
    </citation>
    <scope>NUCLEOTIDE SEQUENCE [LARGE SCALE GENOMIC DNA]</scope>
    <source>
        <strain evidence="8 9">AG-B5</strain>
    </source>
</reference>
<keyword evidence="9" id="KW-1185">Reference proteome</keyword>
<organism evidence="8 9">
    <name type="scientific">Basidiobolus ranarum</name>
    <dbReference type="NCBI Taxonomy" id="34480"/>
    <lineage>
        <taxon>Eukaryota</taxon>
        <taxon>Fungi</taxon>
        <taxon>Fungi incertae sedis</taxon>
        <taxon>Zoopagomycota</taxon>
        <taxon>Entomophthoromycotina</taxon>
        <taxon>Basidiobolomycetes</taxon>
        <taxon>Basidiobolales</taxon>
        <taxon>Basidiobolaceae</taxon>
        <taxon>Basidiobolus</taxon>
    </lineage>
</organism>
<evidence type="ECO:0000256" key="6">
    <source>
        <dbReference type="SAM" id="SignalP"/>
    </source>
</evidence>
<evidence type="ECO:0000256" key="5">
    <source>
        <dbReference type="ARBA" id="ARBA00023277"/>
    </source>
</evidence>
<keyword evidence="5" id="KW-0119">Carbohydrate metabolism</keyword>
<dbReference type="InterPro" id="IPR002509">
    <property type="entry name" value="NODB_dom"/>
</dbReference>
<keyword evidence="2" id="KW-0479">Metal-binding</keyword>
<dbReference type="Gene3D" id="3.20.20.370">
    <property type="entry name" value="Glycoside hydrolase/deacetylase"/>
    <property type="match status" value="1"/>
</dbReference>
<comment type="caution">
    <text evidence="8">The sequence shown here is derived from an EMBL/GenBank/DDBJ whole genome shotgun (WGS) entry which is preliminary data.</text>
</comment>
<evidence type="ECO:0000256" key="4">
    <source>
        <dbReference type="ARBA" id="ARBA00022801"/>
    </source>
</evidence>
<protein>
    <recommendedName>
        <fullName evidence="7">NodB homology domain-containing protein</fullName>
    </recommendedName>
</protein>
<feature type="signal peptide" evidence="6">
    <location>
        <begin position="1"/>
        <end position="20"/>
    </location>
</feature>
<keyword evidence="4" id="KW-0378">Hydrolase</keyword>
<evidence type="ECO:0000256" key="1">
    <source>
        <dbReference type="ARBA" id="ARBA00001941"/>
    </source>
</evidence>
<dbReference type="PROSITE" id="PS51677">
    <property type="entry name" value="NODB"/>
    <property type="match status" value="1"/>
</dbReference>
<evidence type="ECO:0000313" key="9">
    <source>
        <dbReference type="Proteomes" id="UP001479436"/>
    </source>
</evidence>
<gene>
    <name evidence="8" type="ORF">K7432_004252</name>
</gene>
<proteinExistence type="predicted"/>
<evidence type="ECO:0000313" key="8">
    <source>
        <dbReference type="EMBL" id="KAK9720265.1"/>
    </source>
</evidence>
<dbReference type="Proteomes" id="UP001479436">
    <property type="component" value="Unassembled WGS sequence"/>
</dbReference>
<evidence type="ECO:0000256" key="2">
    <source>
        <dbReference type="ARBA" id="ARBA00022723"/>
    </source>
</evidence>
<comment type="cofactor">
    <cofactor evidence="1">
        <name>Co(2+)</name>
        <dbReference type="ChEBI" id="CHEBI:48828"/>
    </cofactor>
</comment>
<keyword evidence="3 6" id="KW-0732">Signal</keyword>
<accession>A0ABR2W4X3</accession>
<dbReference type="PANTHER" id="PTHR46471:SF2">
    <property type="entry name" value="CHITIN DEACETYLASE-RELATED"/>
    <property type="match status" value="1"/>
</dbReference>
<feature type="chain" id="PRO_5045248265" description="NodB homology domain-containing protein" evidence="6">
    <location>
        <begin position="21"/>
        <end position="284"/>
    </location>
</feature>